<dbReference type="OrthoDB" id="3257981at2759"/>
<proteinExistence type="predicted"/>
<name>A0A9N9Z9H8_9HYPO</name>
<dbReference type="EMBL" id="CABFOC020000040">
    <property type="protein sequence ID" value="CAH0051358.1"/>
    <property type="molecule type" value="Genomic_DNA"/>
</dbReference>
<dbReference type="Proteomes" id="UP000775872">
    <property type="component" value="Unassembled WGS sequence"/>
</dbReference>
<dbReference type="SUPFAM" id="SSF52047">
    <property type="entry name" value="RNI-like"/>
    <property type="match status" value="1"/>
</dbReference>
<evidence type="ECO:0000313" key="1">
    <source>
        <dbReference type="EMBL" id="CAH0051358.1"/>
    </source>
</evidence>
<evidence type="ECO:0000313" key="2">
    <source>
        <dbReference type="Proteomes" id="UP000775872"/>
    </source>
</evidence>
<dbReference type="InterPro" id="IPR032675">
    <property type="entry name" value="LRR_dom_sf"/>
</dbReference>
<gene>
    <name evidence="1" type="ORF">CSOL1703_00014680</name>
</gene>
<reference evidence="1 2" key="2">
    <citation type="submission" date="2021-10" db="EMBL/GenBank/DDBJ databases">
        <authorList>
            <person name="Piombo E."/>
        </authorList>
    </citation>
    <scope>NUCLEOTIDE SEQUENCE [LARGE SCALE GENOMIC DNA]</scope>
</reference>
<organism evidence="1 2">
    <name type="scientific">Clonostachys solani</name>
    <dbReference type="NCBI Taxonomy" id="160281"/>
    <lineage>
        <taxon>Eukaryota</taxon>
        <taxon>Fungi</taxon>
        <taxon>Dikarya</taxon>
        <taxon>Ascomycota</taxon>
        <taxon>Pezizomycotina</taxon>
        <taxon>Sordariomycetes</taxon>
        <taxon>Hypocreomycetidae</taxon>
        <taxon>Hypocreales</taxon>
        <taxon>Bionectriaceae</taxon>
        <taxon>Clonostachys</taxon>
    </lineage>
</organism>
<protein>
    <recommendedName>
        <fullName evidence="3">F-box domain-containing protein</fullName>
    </recommendedName>
</protein>
<keyword evidence="2" id="KW-1185">Reference proteome</keyword>
<sequence length="630" mass="70465">MDEDISKLMDGRYEANLPDGRDEYGKSDEYAKLGRCLLLENVTGGRPRADQSRFLSLPADILASIVDILSANAKSDLGSLALVNSDCQQLARSGQFSDVHFDYSYGAQHLALHLRRDADRQINNKAINSVSIGSCVRRVTFASNPDHVAEYHPEVFGLAWGDQGSRSAEEKDQLKREAYEYYRNVQESTLIALSTMPNLEVLKWSDDIAIDEEFFKHISRSSAQHIILDCLSLKMPITLRHPIVPAVWPLRKLDLDVRLPRQVEDGKPADSGFYEDLLRLCAPSLESLKFNERGSEVSKMVFFKEQDPPSFPRLRNLRLRVLDPPTSFISLFTDSPVKSLEMPKEIRNTSSMAALAADRFPDLESLVVPHLPFSNTLSGEIACFLQEQKKIQKLCVHENSYAKGNRAHLDRHIIPVLAQGGFEYLTSLSLQWGGAGIDQTATGVVHVAETSLAVLGQITSLQKLKLAAGVTSGWQCQWLVDHESLAKLLRPLQNLQLLAFYRDTYSTLGDSDPDVEDYYMRRTLTETGRSIASDRPELDVGSDQGTGPAGMIWERAHRNRMLKYAEGYASVLQTLETIVCGQLPIAIKCDPQESKGIRKAVPLTKDRDVCYTYLQTTFGLGTWLEVVETP</sequence>
<dbReference type="Gene3D" id="3.80.10.10">
    <property type="entry name" value="Ribonuclease Inhibitor"/>
    <property type="match status" value="1"/>
</dbReference>
<dbReference type="AlphaFoldDB" id="A0A9N9Z9H8"/>
<reference evidence="2" key="1">
    <citation type="submission" date="2019-06" db="EMBL/GenBank/DDBJ databases">
        <authorList>
            <person name="Broberg M."/>
        </authorList>
    </citation>
    <scope>NUCLEOTIDE SEQUENCE [LARGE SCALE GENOMIC DNA]</scope>
</reference>
<comment type="caution">
    <text evidence="1">The sequence shown here is derived from an EMBL/GenBank/DDBJ whole genome shotgun (WGS) entry which is preliminary data.</text>
</comment>
<accession>A0A9N9Z9H8</accession>
<evidence type="ECO:0008006" key="3">
    <source>
        <dbReference type="Google" id="ProtNLM"/>
    </source>
</evidence>